<dbReference type="Proteomes" id="UP000266841">
    <property type="component" value="Unassembled WGS sequence"/>
</dbReference>
<keyword evidence="2" id="KW-0964">Secreted</keyword>
<dbReference type="InterPro" id="IPR059100">
    <property type="entry name" value="TSP3_bac"/>
</dbReference>
<dbReference type="Gene3D" id="4.10.1080.10">
    <property type="entry name" value="TSP type-3 repeat"/>
    <property type="match status" value="2"/>
</dbReference>
<feature type="compositionally biased region" description="Low complexity" evidence="6">
    <location>
        <begin position="705"/>
        <end position="721"/>
    </location>
</feature>
<evidence type="ECO:0000256" key="1">
    <source>
        <dbReference type="ARBA" id="ARBA00004613"/>
    </source>
</evidence>
<keyword evidence="4" id="KW-0677">Repeat</keyword>
<feature type="region of interest" description="Disordered" evidence="6">
    <location>
        <begin position="360"/>
        <end position="460"/>
    </location>
</feature>
<evidence type="ECO:0000256" key="4">
    <source>
        <dbReference type="ARBA" id="ARBA00022737"/>
    </source>
</evidence>
<accession>K0R8D2</accession>
<dbReference type="InterPro" id="IPR003410">
    <property type="entry name" value="HYR_dom"/>
</dbReference>
<evidence type="ECO:0000259" key="7">
    <source>
        <dbReference type="PROSITE" id="PS50825"/>
    </source>
</evidence>
<evidence type="ECO:0000256" key="6">
    <source>
        <dbReference type="SAM" id="MobiDB-lite"/>
    </source>
</evidence>
<dbReference type="PRINTS" id="PR01217">
    <property type="entry name" value="PRICHEXTENSN"/>
</dbReference>
<proteinExistence type="predicted"/>
<organism evidence="8 9">
    <name type="scientific">Thalassiosira oceanica</name>
    <name type="common">Marine diatom</name>
    <dbReference type="NCBI Taxonomy" id="159749"/>
    <lineage>
        <taxon>Eukaryota</taxon>
        <taxon>Sar</taxon>
        <taxon>Stramenopiles</taxon>
        <taxon>Ochrophyta</taxon>
        <taxon>Bacillariophyta</taxon>
        <taxon>Coscinodiscophyceae</taxon>
        <taxon>Thalassiosirophycidae</taxon>
        <taxon>Thalassiosirales</taxon>
        <taxon>Thalassiosiraceae</taxon>
        <taxon>Thalassiosira</taxon>
    </lineage>
</organism>
<sequence length="1261" mass="134161">MAIISSRDLTAFIASGIIAIGLFAPTASGHGIEVRSCRTPDGKFKFFVETWHSWYGDVENNGFGTMTMDVLKYTNDGTVLQDDTKTEAPDSLILGQNIYHPDRTTGNSNPWLDDNVWGCINGAQPSLINLPGNPTYSGTTIYDRYSETTPDSDNAAFVAFGSDATDWCPNNPNANSLVAHANGDVLTHTCHHFLGGPKNGQPKCTSGCGGQMRHNWATYTREAQCNVNIQFTLKTGNTVVLRDGCGSTPIGSANPNGALYPAVVGPAVFLDESAPVPQVDGQALPFVLEVEAATLASTSATASFTISAADDCDTSPSAVLVSGPASGSVFPLGDTLVTIRAEDNQGNSAEGVLTVRVALPPDSDADGLSDADENASNPYITDPYLQDTDGDGLSDYYEIHQGLDPTNPDSDGDALEDGEEVNDYGTEPLVADTDGDGLEDGDEVDTHGTNPLVNDTDGDGLSDYVEVVDCEGCNATLQDTDNEGLTDKEEYIDHDTNPANQDTDFDGLNDYDEVNDHKTDPNLADSDGDGLTDGAEVNTHGTNPLEADSDGDGLSDGDEVNTHGTNPLKADTDGDGLTDDVEVLECAGCCAGCDPTLSDTDNDGLNDKQEHIDHNTDPANQDSDEDGLTDYEEVMTYLTLPNDANTDGDCMDDGYEVLTAKTDPKKVDSDGDGVGDCEEIDIGTDPMAFPPTASPSESPTPKPTVSPTESPSADPTESPTSEPTPKPTGAPSTSPTPKPTSEPSLPPTVAPSESPTPAPTNFPTVSPTTAEPTPSPSDYPSSAPSSVDQTVTTPGALSFNQDICTYSNSARDSFVAKTLETIQEIADCSEGSECVAEITDVCGGGRRLSQERSLQETAWQIRYQITREFTCEYATCGAPSDTATTDSIVNNIKNDVLGSLDSDEFLTILSNNIFNDPGTLDTAITVCLAVWGVVDEPALVVVPDEGTGIYYPDWEGHTGTCLNDGNQPLYMRINNSTWLHSSLEECCDRYYGGWNKNKCMNLQGSGLWFVDYVSNKCVTDCEVGNGQTCGGLANPVSNELYATPLECCQNKIPWLLDSFCESESLISSCYGGTGKYYRGDTADVEVCVRDCSTETADASCGGIVEDNHIMLYNTAEDCCTNQYGWIDVELCAIRSTVTTEVKYWPDMVSGKCVDDSETPAGDLSVELYDSISECCTSEIQWLTEDECTLASNSTAVGSVGSGKYYVKWSDDECVKDCEGPGCGGIAGDWQVLYDTASECCGRMPWNSDCITSAERDLRNII</sequence>
<keyword evidence="5" id="KW-0106">Calcium</keyword>
<comment type="caution">
    <text evidence="8">The sequence shown here is derived from an EMBL/GenBank/DDBJ whole genome shotgun (WGS) entry which is preliminary data.</text>
</comment>
<keyword evidence="9" id="KW-1185">Reference proteome</keyword>
<evidence type="ECO:0000256" key="5">
    <source>
        <dbReference type="ARBA" id="ARBA00022837"/>
    </source>
</evidence>
<gene>
    <name evidence="8" type="ORF">THAOC_31884</name>
</gene>
<feature type="compositionally biased region" description="Basic and acidic residues" evidence="6">
    <location>
        <begin position="605"/>
        <end position="616"/>
    </location>
</feature>
<feature type="region of interest" description="Disordered" evidence="6">
    <location>
        <begin position="492"/>
        <end position="574"/>
    </location>
</feature>
<feature type="compositionally biased region" description="Acidic residues" evidence="6">
    <location>
        <begin position="433"/>
        <end position="443"/>
    </location>
</feature>
<feature type="region of interest" description="Disordered" evidence="6">
    <location>
        <begin position="659"/>
        <end position="793"/>
    </location>
</feature>
<feature type="compositionally biased region" description="Acidic residues" evidence="6">
    <location>
        <begin position="410"/>
        <end position="422"/>
    </location>
</feature>
<dbReference type="GO" id="GO:0005509">
    <property type="term" value="F:calcium ion binding"/>
    <property type="evidence" value="ECO:0007669"/>
    <property type="project" value="InterPro"/>
</dbReference>
<dbReference type="Pfam" id="PF18884">
    <property type="entry name" value="TSP3_bac"/>
    <property type="match status" value="11"/>
</dbReference>
<evidence type="ECO:0000313" key="9">
    <source>
        <dbReference type="Proteomes" id="UP000266841"/>
    </source>
</evidence>
<feature type="compositionally biased region" description="Acidic residues" evidence="6">
    <location>
        <begin position="503"/>
        <end position="513"/>
    </location>
</feature>
<dbReference type="OrthoDB" id="6051552at2759"/>
<evidence type="ECO:0000256" key="3">
    <source>
        <dbReference type="ARBA" id="ARBA00022729"/>
    </source>
</evidence>
<evidence type="ECO:0000256" key="2">
    <source>
        <dbReference type="ARBA" id="ARBA00022525"/>
    </source>
</evidence>
<dbReference type="AlphaFoldDB" id="K0R8D2"/>
<feature type="region of interest" description="Disordered" evidence="6">
    <location>
        <begin position="601"/>
        <end position="626"/>
    </location>
</feature>
<reference evidence="8 9" key="1">
    <citation type="journal article" date="2012" name="Genome Biol.">
        <title>Genome and low-iron response of an oceanic diatom adapted to chronic iron limitation.</title>
        <authorList>
            <person name="Lommer M."/>
            <person name="Specht M."/>
            <person name="Roy A.S."/>
            <person name="Kraemer L."/>
            <person name="Andreson R."/>
            <person name="Gutowska M.A."/>
            <person name="Wolf J."/>
            <person name="Bergner S.V."/>
            <person name="Schilhabel M.B."/>
            <person name="Klostermeier U.C."/>
            <person name="Beiko R.G."/>
            <person name="Rosenstiel P."/>
            <person name="Hippler M."/>
            <person name="Laroche J."/>
        </authorList>
    </citation>
    <scope>NUCLEOTIDE SEQUENCE [LARGE SCALE GENOMIC DNA]</scope>
    <source>
        <strain evidence="8 9">CCMP1005</strain>
    </source>
</reference>
<dbReference type="Pfam" id="PF02494">
    <property type="entry name" value="HYR"/>
    <property type="match status" value="1"/>
</dbReference>
<dbReference type="EMBL" id="AGNL01044976">
    <property type="protein sequence ID" value="EJK49260.1"/>
    <property type="molecule type" value="Genomic_DNA"/>
</dbReference>
<feature type="compositionally biased region" description="Acidic residues" evidence="6">
    <location>
        <begin position="670"/>
        <end position="682"/>
    </location>
</feature>
<keyword evidence="3" id="KW-0732">Signal</keyword>
<evidence type="ECO:0000313" key="8">
    <source>
        <dbReference type="EMBL" id="EJK49260.1"/>
    </source>
</evidence>
<comment type="subcellular location">
    <subcellularLocation>
        <location evidence="1">Secreted</location>
    </subcellularLocation>
</comment>
<dbReference type="PROSITE" id="PS50825">
    <property type="entry name" value="HYR"/>
    <property type="match status" value="1"/>
</dbReference>
<dbReference type="InterPro" id="IPR053180">
    <property type="entry name" value="Ca-binding_acidic-repeat"/>
</dbReference>
<dbReference type="PANTHER" id="PTHR37467">
    <property type="entry name" value="EXPORTED CALCIUM-BINDING GLYCOPROTEIN-RELATED"/>
    <property type="match status" value="1"/>
</dbReference>
<feature type="compositionally biased region" description="Acidic residues" evidence="6">
    <location>
        <begin position="547"/>
        <end position="559"/>
    </location>
</feature>
<dbReference type="PANTHER" id="PTHR37467:SF1">
    <property type="entry name" value="EXPORTED CALCIUM-BINDING GLYCOPROTEIN"/>
    <property type="match status" value="1"/>
</dbReference>
<protein>
    <recommendedName>
        <fullName evidence="7">HYR domain-containing protein</fullName>
    </recommendedName>
</protein>
<feature type="compositionally biased region" description="Low complexity" evidence="6">
    <location>
        <begin position="763"/>
        <end position="786"/>
    </location>
</feature>
<name>K0R8D2_THAOC</name>
<feature type="compositionally biased region" description="Pro residues" evidence="6">
    <location>
        <begin position="688"/>
        <end position="704"/>
    </location>
</feature>
<dbReference type="InterPro" id="IPR028974">
    <property type="entry name" value="TSP_type-3_rpt"/>
</dbReference>
<feature type="compositionally biased region" description="Pro residues" evidence="6">
    <location>
        <begin position="722"/>
        <end position="760"/>
    </location>
</feature>
<feature type="domain" description="HYR" evidence="7">
    <location>
        <begin position="270"/>
        <end position="359"/>
    </location>
</feature>
<feature type="compositionally biased region" description="Acidic residues" evidence="6">
    <location>
        <begin position="363"/>
        <end position="373"/>
    </location>
</feature>